<protein>
    <submittedName>
        <fullName evidence="1">Uncharacterized protein</fullName>
    </submittedName>
</protein>
<dbReference type="RefSeq" id="WP_117998355.1">
    <property type="nucleotide sequence ID" value="NZ_QRWI01000026.1"/>
</dbReference>
<sequence>MYKVMKKQGKIVEAYRLGDNSKVLDDLEKNNKLLNLNDGRYEVFSQEAVNSESGHGQIAKKGDWIRLDSLGFPYPCTNEWFEKNLLHIKGDNYEQIPKSLKAWDYTQDMCKEIEFLIKEKGLKINENDNQKYYCAILWKNPESAAKDAVIVFYNIVYAKDGSIMDAEYNFVERGEFNRTYNIV</sequence>
<gene>
    <name evidence="1" type="ORF">DW753_14185</name>
</gene>
<dbReference type="Proteomes" id="UP000285290">
    <property type="component" value="Unassembled WGS sequence"/>
</dbReference>
<dbReference type="AlphaFoldDB" id="A0A414IQE1"/>
<dbReference type="EMBL" id="QSKC01000027">
    <property type="protein sequence ID" value="RHE30580.1"/>
    <property type="molecule type" value="Genomic_DNA"/>
</dbReference>
<reference evidence="1 2" key="1">
    <citation type="submission" date="2018-08" db="EMBL/GenBank/DDBJ databases">
        <title>A genome reference for cultivated species of the human gut microbiota.</title>
        <authorList>
            <person name="Zou Y."/>
            <person name="Xue W."/>
            <person name="Luo G."/>
        </authorList>
    </citation>
    <scope>NUCLEOTIDE SEQUENCE [LARGE SCALE GENOMIC DNA]</scope>
    <source>
        <strain evidence="1 2">AM29-10</strain>
    </source>
</reference>
<accession>A0A414IQE1</accession>
<evidence type="ECO:0000313" key="2">
    <source>
        <dbReference type="Proteomes" id="UP000285290"/>
    </source>
</evidence>
<organism evidence="1 2">
    <name type="scientific">Agathobacter rectalis</name>
    <dbReference type="NCBI Taxonomy" id="39491"/>
    <lineage>
        <taxon>Bacteria</taxon>
        <taxon>Bacillati</taxon>
        <taxon>Bacillota</taxon>
        <taxon>Clostridia</taxon>
        <taxon>Lachnospirales</taxon>
        <taxon>Lachnospiraceae</taxon>
        <taxon>Agathobacter</taxon>
    </lineage>
</organism>
<name>A0A414IQE1_9FIRM</name>
<proteinExistence type="predicted"/>
<comment type="caution">
    <text evidence="1">The sequence shown here is derived from an EMBL/GenBank/DDBJ whole genome shotgun (WGS) entry which is preliminary data.</text>
</comment>
<evidence type="ECO:0000313" key="1">
    <source>
        <dbReference type="EMBL" id="RHE30580.1"/>
    </source>
</evidence>